<dbReference type="Proteomes" id="UP000095728">
    <property type="component" value="Unassembled WGS sequence"/>
</dbReference>
<evidence type="ECO:0000256" key="4">
    <source>
        <dbReference type="ARBA" id="ARBA00022676"/>
    </source>
</evidence>
<evidence type="ECO:0000256" key="6">
    <source>
        <dbReference type="ARBA" id="ARBA00022692"/>
    </source>
</evidence>
<dbReference type="FunCoup" id="A0A1E5RN01">
    <property type="interactions" value="101"/>
</dbReference>
<feature type="transmembrane region" description="Helical" evidence="11">
    <location>
        <begin position="998"/>
        <end position="1020"/>
    </location>
</feature>
<feature type="compositionally biased region" description="Polar residues" evidence="10">
    <location>
        <begin position="423"/>
        <end position="433"/>
    </location>
</feature>
<feature type="compositionally biased region" description="Polar residues" evidence="10">
    <location>
        <begin position="86"/>
        <end position="97"/>
    </location>
</feature>
<feature type="transmembrane region" description="Helical" evidence="11">
    <location>
        <begin position="1124"/>
        <end position="1142"/>
    </location>
</feature>
<evidence type="ECO:0000256" key="1">
    <source>
        <dbReference type="ARBA" id="ARBA00004651"/>
    </source>
</evidence>
<dbReference type="OrthoDB" id="26569at2759"/>
<feature type="transmembrane region" description="Helical" evidence="11">
    <location>
        <begin position="913"/>
        <end position="935"/>
    </location>
</feature>
<reference evidence="14" key="1">
    <citation type="journal article" date="2016" name="Genome Announc.">
        <title>Genome sequences of three species of Hanseniaspora isolated from spontaneous wine fermentations.</title>
        <authorList>
            <person name="Sternes P.R."/>
            <person name="Lee D."/>
            <person name="Kutyna D.R."/>
            <person name="Borneman A.R."/>
        </authorList>
    </citation>
    <scope>NUCLEOTIDE SEQUENCE [LARGE SCALE GENOMIC DNA]</scope>
    <source>
        <strain evidence="14">AWRI3579</strain>
    </source>
</reference>
<dbReference type="CDD" id="cd04190">
    <property type="entry name" value="Chitin_synth_C"/>
    <property type="match status" value="1"/>
</dbReference>
<accession>A0A1E5RN01</accession>
<dbReference type="PANTHER" id="PTHR22914:SF9">
    <property type="entry name" value="CHITIN SYNTHASE 1"/>
    <property type="match status" value="1"/>
</dbReference>
<dbReference type="PANTHER" id="PTHR22914">
    <property type="entry name" value="CHITIN SYNTHASE"/>
    <property type="match status" value="1"/>
</dbReference>
<feature type="region of interest" description="Disordered" evidence="10">
    <location>
        <begin position="1"/>
        <end position="29"/>
    </location>
</feature>
<dbReference type="Pfam" id="PF01644">
    <property type="entry name" value="Chitin_synth_1"/>
    <property type="match status" value="1"/>
</dbReference>
<gene>
    <name evidence="13" type="ORF">AWRI3579_g624</name>
</gene>
<feature type="region of interest" description="Disordered" evidence="10">
    <location>
        <begin position="365"/>
        <end position="388"/>
    </location>
</feature>
<keyword evidence="8 11" id="KW-0472">Membrane</keyword>
<dbReference type="GO" id="GO:0004100">
    <property type="term" value="F:chitin synthase activity"/>
    <property type="evidence" value="ECO:0007669"/>
    <property type="project" value="UniProtKB-EC"/>
</dbReference>
<evidence type="ECO:0000256" key="5">
    <source>
        <dbReference type="ARBA" id="ARBA00022679"/>
    </source>
</evidence>
<keyword evidence="5" id="KW-0808">Transferase</keyword>
<dbReference type="InterPro" id="IPR004835">
    <property type="entry name" value="Chitin_synth"/>
</dbReference>
<dbReference type="GO" id="GO:0006031">
    <property type="term" value="P:chitin biosynthetic process"/>
    <property type="evidence" value="ECO:0007669"/>
    <property type="project" value="TreeGrafter"/>
</dbReference>
<dbReference type="InParanoid" id="A0A1E5RN01"/>
<protein>
    <recommendedName>
        <fullName evidence="2">chitin synthase</fullName>
        <ecNumber evidence="2">2.4.1.16</ecNumber>
    </recommendedName>
</protein>
<comment type="subcellular location">
    <subcellularLocation>
        <location evidence="1">Cell membrane</location>
        <topology evidence="1">Multi-pass membrane protein</topology>
    </subcellularLocation>
</comment>
<keyword evidence="7 11" id="KW-1133">Transmembrane helix</keyword>
<dbReference type="EC" id="2.4.1.16" evidence="2"/>
<dbReference type="AlphaFoldDB" id="A0A1E5RN01"/>
<evidence type="ECO:0000256" key="11">
    <source>
        <dbReference type="SAM" id="Phobius"/>
    </source>
</evidence>
<dbReference type="STRING" id="56408.A0A1E5RN01"/>
<evidence type="ECO:0000256" key="10">
    <source>
        <dbReference type="SAM" id="MobiDB-lite"/>
    </source>
</evidence>
<keyword evidence="14" id="KW-1185">Reference proteome</keyword>
<feature type="transmembrane region" description="Helical" evidence="11">
    <location>
        <begin position="947"/>
        <end position="971"/>
    </location>
</feature>
<evidence type="ECO:0000259" key="12">
    <source>
        <dbReference type="Pfam" id="PF08407"/>
    </source>
</evidence>
<feature type="compositionally biased region" description="Low complexity" evidence="10">
    <location>
        <begin position="1"/>
        <end position="23"/>
    </location>
</feature>
<feature type="domain" description="Chitin synthase N-terminal" evidence="12">
    <location>
        <begin position="457"/>
        <end position="529"/>
    </location>
</feature>
<evidence type="ECO:0000313" key="14">
    <source>
        <dbReference type="Proteomes" id="UP000095728"/>
    </source>
</evidence>
<keyword evidence="9" id="KW-0961">Cell wall biogenesis/degradation</keyword>
<feature type="compositionally biased region" description="Low complexity" evidence="10">
    <location>
        <begin position="59"/>
        <end position="85"/>
    </location>
</feature>
<sequence length="1213" mass="137660">MSYNYNIPNHINQPNPNEPNTQEQHQHETTYGQSYNDFLDQYSDLDAENAEKTQPQQPNDNMYNNAINNNNNNNNNGTAGLPANNHRQSSYIQQQLTRPPPPLAPSLPSRDGTDATTAFESNQNNVVIDAGPMPAITVTGVQRPSRNNTINVIPNSTTFNQPTSDLNENELFHDYSDNSSIAESADPINQRNLTSEPFISQNDPSSDSIFAYNNHTSQMDLLNHLSEETNGNTPINAYHNPSTNTNAYDNTHLSLPSSTFHQQAGFADPNLNSYELQQSFDPHGNNFSPFRDVESGEDNPIFLADQGDDYQINSYLKRNGTMVDPYKDNRDFQDIWVRRTGTLDNGHDYNAQHDFTNLANYDDGADGSNSLNDQEQFGGVGQNQHMDLGDSIDDVEKLEFPKDREVTYKNEVEEEEEETGTELSSSFHNLNGKSTSENSSMGSRSGFSRKKRSDTAVRKFLLENGNFVFDCPLSETLISSYYKSVDNPANISNEFKFMRYQAATCEPDDYIYENYTLRQQKFMVPRQTELMIVVTMYNEDEILLGKTLKGVFDNIRHMLKKTHSSTWGPEAWKKIVVCIVSDGRSKIHPRTLALMSALGCYQDGFAKSEINEKKVTAHIYEHTTKVNIAKIDDNNGIQLACDQSTIPVQLLFCLKENNQKKINSHRWAINAFAEGLKPEIIVLLDAGTKPGKNSIYQLWKEFKDPQVGGACGEIRVDLGKNCKSLINPLVAAQNFEYKMSNILDKTTESNFGFITVLPGAFSAYRFEALKGKPLEKYFFGDNMQSIKLFASNMYLAEDRILCFEIITKKDANWVLRYCKSSFGSTDVPEKIPEFMLQRRRWMNGSFFASIYSFIHMFQIWTSGQSAMRKLALTLESAYLLCNTVISWFALSSFFLVFRILTLSISVSFYKIKVFNYLAVIFLWLYGLTLLTTFILSLGNKPKGTARFYLIVFVFFAILMVYVIFCSIYLTVHTIEDLIAEKSTITFKKLLLSAPFRDMLVSMGSTYLLYLFSSIIYLQPWHMITSFIQYLLLSPAYVNVLSIYAFCNVHDITWGTKGASKAASLGKIATNKDGSVQVEIPVSAKEIEKNYQEHTHLLASQPEKEQEQEVSFDEQKQSYYASVRSIILIVWIISNFAIAAVVLETGGIQQYDRLRQTNSNVASVTVSIIGKRANIYFSVILWMVAFLAAVRALGCTFYLLRRFFYSVLHRRRNV</sequence>
<evidence type="ECO:0000256" key="3">
    <source>
        <dbReference type="ARBA" id="ARBA00022475"/>
    </source>
</evidence>
<dbReference type="GO" id="GO:0071555">
    <property type="term" value="P:cell wall organization"/>
    <property type="evidence" value="ECO:0007669"/>
    <property type="project" value="UniProtKB-KW"/>
</dbReference>
<feature type="region of interest" description="Disordered" evidence="10">
    <location>
        <begin position="404"/>
        <end position="450"/>
    </location>
</feature>
<feature type="region of interest" description="Disordered" evidence="10">
    <location>
        <begin position="49"/>
        <end position="117"/>
    </location>
</feature>
<dbReference type="GO" id="GO:0030428">
    <property type="term" value="C:cell septum"/>
    <property type="evidence" value="ECO:0007669"/>
    <property type="project" value="TreeGrafter"/>
</dbReference>
<evidence type="ECO:0000313" key="13">
    <source>
        <dbReference type="EMBL" id="OEJ88266.1"/>
    </source>
</evidence>
<organism evidence="13 14">
    <name type="scientific">Hanseniaspora osmophila</name>
    <dbReference type="NCBI Taxonomy" id="56408"/>
    <lineage>
        <taxon>Eukaryota</taxon>
        <taxon>Fungi</taxon>
        <taxon>Dikarya</taxon>
        <taxon>Ascomycota</taxon>
        <taxon>Saccharomycotina</taxon>
        <taxon>Saccharomycetes</taxon>
        <taxon>Saccharomycodales</taxon>
        <taxon>Saccharomycodaceae</taxon>
        <taxon>Hanseniaspora</taxon>
    </lineage>
</organism>
<name>A0A1E5RN01_9ASCO</name>
<keyword evidence="3" id="KW-1003">Cell membrane</keyword>
<feature type="transmembrane region" description="Helical" evidence="11">
    <location>
        <begin position="877"/>
        <end position="901"/>
    </location>
</feature>
<dbReference type="GO" id="GO:0005886">
    <property type="term" value="C:plasma membrane"/>
    <property type="evidence" value="ECO:0007669"/>
    <property type="project" value="UniProtKB-SubCell"/>
</dbReference>
<feature type="transmembrane region" description="Helical" evidence="11">
    <location>
        <begin position="1026"/>
        <end position="1046"/>
    </location>
</feature>
<evidence type="ECO:0000256" key="9">
    <source>
        <dbReference type="ARBA" id="ARBA00023316"/>
    </source>
</evidence>
<feature type="transmembrane region" description="Helical" evidence="11">
    <location>
        <begin position="1174"/>
        <end position="1199"/>
    </location>
</feature>
<keyword evidence="4" id="KW-0328">Glycosyltransferase</keyword>
<evidence type="ECO:0000256" key="8">
    <source>
        <dbReference type="ARBA" id="ARBA00023136"/>
    </source>
</evidence>
<keyword evidence="6 11" id="KW-0812">Transmembrane</keyword>
<dbReference type="EMBL" id="LPNM01000005">
    <property type="protein sequence ID" value="OEJ88266.1"/>
    <property type="molecule type" value="Genomic_DNA"/>
</dbReference>
<evidence type="ECO:0000256" key="2">
    <source>
        <dbReference type="ARBA" id="ARBA00012543"/>
    </source>
</evidence>
<dbReference type="InterPro" id="IPR013616">
    <property type="entry name" value="Chitin_synth_N"/>
</dbReference>
<proteinExistence type="predicted"/>
<dbReference type="InterPro" id="IPR029044">
    <property type="entry name" value="Nucleotide-diphossugar_trans"/>
</dbReference>
<feature type="compositionally biased region" description="Low complexity" evidence="10">
    <location>
        <begin position="434"/>
        <end position="446"/>
    </location>
</feature>
<evidence type="ECO:0000256" key="7">
    <source>
        <dbReference type="ARBA" id="ARBA00022989"/>
    </source>
</evidence>
<dbReference type="SUPFAM" id="SSF53448">
    <property type="entry name" value="Nucleotide-diphospho-sugar transferases"/>
    <property type="match status" value="1"/>
</dbReference>
<dbReference type="Pfam" id="PF08407">
    <property type="entry name" value="Chitin_synth_1N"/>
    <property type="match status" value="1"/>
</dbReference>
<comment type="caution">
    <text evidence="13">The sequence shown here is derived from an EMBL/GenBank/DDBJ whole genome shotgun (WGS) entry which is preliminary data.</text>
</comment>